<evidence type="ECO:0008006" key="3">
    <source>
        <dbReference type="Google" id="ProtNLM"/>
    </source>
</evidence>
<dbReference type="Gene3D" id="1.20.58.760">
    <property type="entry name" value="Peptidase M41"/>
    <property type="match status" value="1"/>
</dbReference>
<dbReference type="AlphaFoldDB" id="A0A5C5Z5X6"/>
<name>A0A5C5Z5X6_9BACT</name>
<reference evidence="1 2" key="1">
    <citation type="submission" date="2019-02" db="EMBL/GenBank/DDBJ databases">
        <title>Deep-cultivation of Planctomycetes and their phenomic and genomic characterization uncovers novel biology.</title>
        <authorList>
            <person name="Wiegand S."/>
            <person name="Jogler M."/>
            <person name="Boedeker C."/>
            <person name="Pinto D."/>
            <person name="Vollmers J."/>
            <person name="Rivas-Marin E."/>
            <person name="Kohn T."/>
            <person name="Peeters S.H."/>
            <person name="Heuer A."/>
            <person name="Rast P."/>
            <person name="Oberbeckmann S."/>
            <person name="Bunk B."/>
            <person name="Jeske O."/>
            <person name="Meyerdierks A."/>
            <person name="Storesund J.E."/>
            <person name="Kallscheuer N."/>
            <person name="Luecker S."/>
            <person name="Lage O.M."/>
            <person name="Pohl T."/>
            <person name="Merkel B.J."/>
            <person name="Hornburger P."/>
            <person name="Mueller R.-W."/>
            <person name="Bruemmer F."/>
            <person name="Labrenz M."/>
            <person name="Spormann A.M."/>
            <person name="Op Den Camp H."/>
            <person name="Overmann J."/>
            <person name="Amann R."/>
            <person name="Jetten M.S.M."/>
            <person name="Mascher T."/>
            <person name="Medema M.H."/>
            <person name="Devos D.P."/>
            <person name="Kaster A.-K."/>
            <person name="Ovreas L."/>
            <person name="Rohde M."/>
            <person name="Galperin M.Y."/>
            <person name="Jogler C."/>
        </authorList>
    </citation>
    <scope>NUCLEOTIDE SEQUENCE [LARGE SCALE GENOMIC DNA]</scope>
    <source>
        <strain evidence="1 2">CA13</strain>
    </source>
</reference>
<keyword evidence="2" id="KW-1185">Reference proteome</keyword>
<dbReference type="GO" id="GO:0005524">
    <property type="term" value="F:ATP binding"/>
    <property type="evidence" value="ECO:0007669"/>
    <property type="project" value="InterPro"/>
</dbReference>
<dbReference type="RefSeq" id="WP_146399193.1">
    <property type="nucleotide sequence ID" value="NZ_SJPJ01000001.1"/>
</dbReference>
<organism evidence="1 2">
    <name type="scientific">Novipirellula herctigrandis</name>
    <dbReference type="NCBI Taxonomy" id="2527986"/>
    <lineage>
        <taxon>Bacteria</taxon>
        <taxon>Pseudomonadati</taxon>
        <taxon>Planctomycetota</taxon>
        <taxon>Planctomycetia</taxon>
        <taxon>Pirellulales</taxon>
        <taxon>Pirellulaceae</taxon>
        <taxon>Novipirellula</taxon>
    </lineage>
</organism>
<dbReference type="EMBL" id="SJPJ01000001">
    <property type="protein sequence ID" value="TWT82595.1"/>
    <property type="molecule type" value="Genomic_DNA"/>
</dbReference>
<dbReference type="SUPFAM" id="SSF140990">
    <property type="entry name" value="FtsH protease domain-like"/>
    <property type="match status" value="1"/>
</dbReference>
<dbReference type="GO" id="GO:0004222">
    <property type="term" value="F:metalloendopeptidase activity"/>
    <property type="evidence" value="ECO:0007669"/>
    <property type="project" value="InterPro"/>
</dbReference>
<dbReference type="InterPro" id="IPR037219">
    <property type="entry name" value="Peptidase_M41-like"/>
</dbReference>
<proteinExistence type="predicted"/>
<dbReference type="GO" id="GO:0006508">
    <property type="term" value="P:proteolysis"/>
    <property type="evidence" value="ECO:0007669"/>
    <property type="project" value="InterPro"/>
</dbReference>
<dbReference type="Proteomes" id="UP000315010">
    <property type="component" value="Unassembled WGS sequence"/>
</dbReference>
<comment type="caution">
    <text evidence="1">The sequence shown here is derived from an EMBL/GenBank/DDBJ whole genome shotgun (WGS) entry which is preliminary data.</text>
</comment>
<evidence type="ECO:0000313" key="1">
    <source>
        <dbReference type="EMBL" id="TWT82595.1"/>
    </source>
</evidence>
<gene>
    <name evidence="1" type="ORF">CA13_40580</name>
</gene>
<protein>
    <recommendedName>
        <fullName evidence="3">ATP-dependent zinc metalloprotease FtsH</fullName>
    </recommendedName>
</protein>
<sequence>MNDDETLTAYHEAGHVVVGYLLGATIDEVRLGCMIEDSLPTQFGDCMINWGPVDSHCDWQRQREILTVLAGPVAEMIYQGERPHPAHFGPWQSDWAQAAERAATSFRDLEKRTRFLEATIMVLHEKMSDERFWAAIAAVSDELLAHESLEHEDIAHAVSFWLR</sequence>
<accession>A0A5C5Z5X6</accession>
<evidence type="ECO:0000313" key="2">
    <source>
        <dbReference type="Proteomes" id="UP000315010"/>
    </source>
</evidence>
<dbReference type="GO" id="GO:0004176">
    <property type="term" value="F:ATP-dependent peptidase activity"/>
    <property type="evidence" value="ECO:0007669"/>
    <property type="project" value="InterPro"/>
</dbReference>
<dbReference type="OrthoDB" id="263464at2"/>